<dbReference type="InterPro" id="IPR006046">
    <property type="entry name" value="Alpha_amylase"/>
</dbReference>
<dbReference type="InterPro" id="IPR045857">
    <property type="entry name" value="O16G_dom_2"/>
</dbReference>
<dbReference type="GO" id="GO:0043169">
    <property type="term" value="F:cation binding"/>
    <property type="evidence" value="ECO:0007669"/>
    <property type="project" value="InterPro"/>
</dbReference>
<keyword evidence="2 5" id="KW-0378">Hydrolase</keyword>
<comment type="catalytic activity">
    <reaction evidence="5">
        <text>Endohydrolysis of (1-&gt;4)-alpha-D-glucosidic linkages in polysaccharides containing three or more (1-&gt;4)-alpha-linked D-glucose units.</text>
        <dbReference type="EC" id="3.2.1.1"/>
    </reaction>
</comment>
<comment type="caution">
    <text evidence="8">The sequence shown here is derived from an EMBL/GenBank/DDBJ whole genome shotgun (WGS) entry which is preliminary data.</text>
</comment>
<keyword evidence="3 5" id="KW-0326">Glycosidase</keyword>
<sequence>MMPRSKSLLALAAALAAVMAGGSVQAAPAKPPAKPSAKSADRASAAPWWAHAVIYEIYPRSFQDSNGDGIGDLNGITARLDYLKDLGVDAIWITPFFPSPNFDFGYDVADYTNVAPEYGTLADWDRLVAQARKRGIRVMVDFVLNHSSSEHPWFKAALSSRNNPKRDWYVWKDPAPDGGQPTNWESIFGGSTWTLDPKSGQYYYHVFLKEQPDLNWRNPQLRKAMGDVMRFWLKRGAAGFRLDATPYLLEDTSWPQDPDVKSGAPVGLKPYNAGQEGNHAIMRDLRKIADSFPGQRVLLGENAIATIGDLRRVYGAKNDEINLPMNFLYSGVQKLDAPTFKARIDDAHGKLDGLPPVLFFSNHDTSRQATRLGDGLHNDQIARITAAMTLTQPGTALMYYGEELGMEDLPAPVLKETPLSPKRKVADFRDAERSPMQWTGGAKAGFTTGAPWLPVNKDAAIRNVEVQRPNQASMYNWYRMLLAMRRNNSALREGAYLPLASGNDKVLAFARQDSKGQGVLVLLNMSDARQDANITGWKAGERRFGSVLLATPGVPMPDLDHAVIEPFGVQILSYSQK</sequence>
<evidence type="ECO:0000256" key="1">
    <source>
        <dbReference type="ARBA" id="ARBA00008061"/>
    </source>
</evidence>
<evidence type="ECO:0000313" key="8">
    <source>
        <dbReference type="EMBL" id="RVU07543.1"/>
    </source>
</evidence>
<dbReference type="PRINTS" id="PR00110">
    <property type="entry name" value="ALPHAAMYLASE"/>
</dbReference>
<dbReference type="Gene3D" id="3.20.20.80">
    <property type="entry name" value="Glycosidases"/>
    <property type="match status" value="1"/>
</dbReference>
<keyword evidence="5" id="KW-0119">Carbohydrate metabolism</keyword>
<feature type="domain" description="Glycosyl hydrolase family 13 catalytic" evidence="7">
    <location>
        <begin position="56"/>
        <end position="429"/>
    </location>
</feature>
<dbReference type="GO" id="GO:0009313">
    <property type="term" value="P:oligosaccharide catabolic process"/>
    <property type="evidence" value="ECO:0007669"/>
    <property type="project" value="TreeGrafter"/>
</dbReference>
<dbReference type="Pfam" id="PF00128">
    <property type="entry name" value="Alpha-amylase"/>
    <property type="match status" value="1"/>
</dbReference>
<dbReference type="InterPro" id="IPR006047">
    <property type="entry name" value="GH13_cat_dom"/>
</dbReference>
<keyword evidence="6" id="KW-0732">Signal</keyword>
<dbReference type="InterPro" id="IPR017853">
    <property type="entry name" value="GH"/>
</dbReference>
<feature type="signal peptide" evidence="6">
    <location>
        <begin position="1"/>
        <end position="26"/>
    </location>
</feature>
<proteinExistence type="inferred from homology"/>
<dbReference type="AlphaFoldDB" id="A0A437NC49"/>
<dbReference type="GO" id="GO:0004556">
    <property type="term" value="F:alpha-amylase activity"/>
    <property type="evidence" value="ECO:0007669"/>
    <property type="project" value="UniProtKB-UniRule"/>
</dbReference>
<dbReference type="PANTHER" id="PTHR10357">
    <property type="entry name" value="ALPHA-AMYLASE FAMILY MEMBER"/>
    <property type="match status" value="1"/>
</dbReference>
<dbReference type="PANTHER" id="PTHR10357:SF179">
    <property type="entry name" value="NEUTRAL AND BASIC AMINO ACID TRANSPORT PROTEIN RBAT"/>
    <property type="match status" value="1"/>
</dbReference>
<dbReference type="Gene3D" id="3.90.400.10">
    <property type="entry name" value="Oligo-1,6-glucosidase, Domain 2"/>
    <property type="match status" value="1"/>
</dbReference>
<evidence type="ECO:0000313" key="9">
    <source>
        <dbReference type="Proteomes" id="UP000282837"/>
    </source>
</evidence>
<gene>
    <name evidence="8" type="ORF">EOE18_00140</name>
</gene>
<dbReference type="SUPFAM" id="SSF51011">
    <property type="entry name" value="Glycosyl hydrolase domain"/>
    <property type="match status" value="1"/>
</dbReference>
<accession>A0A437NC49</accession>
<organism evidence="8 9">
    <name type="scientific">Novosphingobium umbonatum</name>
    <dbReference type="NCBI Taxonomy" id="1908524"/>
    <lineage>
        <taxon>Bacteria</taxon>
        <taxon>Pseudomonadati</taxon>
        <taxon>Pseudomonadota</taxon>
        <taxon>Alphaproteobacteria</taxon>
        <taxon>Sphingomonadales</taxon>
        <taxon>Sphingomonadaceae</taxon>
        <taxon>Novosphingobium</taxon>
    </lineage>
</organism>
<dbReference type="OrthoDB" id="9805159at2"/>
<name>A0A437NC49_9SPHN</name>
<dbReference type="InterPro" id="IPR013780">
    <property type="entry name" value="Glyco_hydro_b"/>
</dbReference>
<evidence type="ECO:0000256" key="4">
    <source>
        <dbReference type="RuleBase" id="RU003615"/>
    </source>
</evidence>
<dbReference type="CDD" id="cd11333">
    <property type="entry name" value="AmyAc_SI_OligoGlu_DGase"/>
    <property type="match status" value="1"/>
</dbReference>
<protein>
    <recommendedName>
        <fullName evidence="5">Alpha-amylase</fullName>
        <ecNumber evidence="5">3.2.1.1</ecNumber>
    </recommendedName>
</protein>
<evidence type="ECO:0000256" key="2">
    <source>
        <dbReference type="ARBA" id="ARBA00022801"/>
    </source>
</evidence>
<keyword evidence="9" id="KW-1185">Reference proteome</keyword>
<dbReference type="RefSeq" id="WP_127705017.1">
    <property type="nucleotide sequence ID" value="NZ_SACO01000001.1"/>
</dbReference>
<dbReference type="EC" id="3.2.1.1" evidence="5"/>
<dbReference type="SMART" id="SM00642">
    <property type="entry name" value="Aamy"/>
    <property type="match status" value="1"/>
</dbReference>
<comment type="similarity">
    <text evidence="1 4">Belongs to the glycosyl hydrolase 13 family.</text>
</comment>
<dbReference type="Proteomes" id="UP000282837">
    <property type="component" value="Unassembled WGS sequence"/>
</dbReference>
<feature type="chain" id="PRO_5019320187" description="Alpha-amylase" evidence="6">
    <location>
        <begin position="27"/>
        <end position="577"/>
    </location>
</feature>
<evidence type="ECO:0000256" key="3">
    <source>
        <dbReference type="ARBA" id="ARBA00023295"/>
    </source>
</evidence>
<evidence type="ECO:0000259" key="7">
    <source>
        <dbReference type="SMART" id="SM00642"/>
    </source>
</evidence>
<evidence type="ECO:0000256" key="6">
    <source>
        <dbReference type="SAM" id="SignalP"/>
    </source>
</evidence>
<evidence type="ECO:0000256" key="5">
    <source>
        <dbReference type="RuleBase" id="RU361134"/>
    </source>
</evidence>
<reference evidence="8 9" key="1">
    <citation type="submission" date="2019-01" db="EMBL/GenBank/DDBJ databases">
        <authorList>
            <person name="Chen W.-M."/>
        </authorList>
    </citation>
    <scope>NUCLEOTIDE SEQUENCE [LARGE SCALE GENOMIC DNA]</scope>
    <source>
        <strain evidence="8 9">FSY-9</strain>
    </source>
</reference>
<dbReference type="SUPFAM" id="SSF51445">
    <property type="entry name" value="(Trans)glycosidases"/>
    <property type="match status" value="1"/>
</dbReference>
<dbReference type="Gene3D" id="2.60.40.1180">
    <property type="entry name" value="Golgi alpha-mannosidase II"/>
    <property type="match status" value="1"/>
</dbReference>
<dbReference type="FunFam" id="3.90.400.10:FF:000002">
    <property type="entry name" value="Sucrose isomerase"/>
    <property type="match status" value="1"/>
</dbReference>
<dbReference type="EMBL" id="SACO01000001">
    <property type="protein sequence ID" value="RVU07543.1"/>
    <property type="molecule type" value="Genomic_DNA"/>
</dbReference>